<dbReference type="InterPro" id="IPR032534">
    <property type="entry name" value="EcxA_zinc-bd"/>
</dbReference>
<dbReference type="Pfam" id="PF17148">
    <property type="entry name" value="DUF5117"/>
    <property type="match status" value="1"/>
</dbReference>
<evidence type="ECO:0000259" key="3">
    <source>
        <dbReference type="Pfam" id="PF17148"/>
    </source>
</evidence>
<dbReference type="PANTHER" id="PTHR38478:SF1">
    <property type="entry name" value="ZINC DEPENDENT METALLOPROTEASE DOMAIN LIPOPROTEIN"/>
    <property type="match status" value="1"/>
</dbReference>
<organism evidence="5 6">
    <name type="scientific">Neolewinella agarilytica</name>
    <dbReference type="NCBI Taxonomy" id="478744"/>
    <lineage>
        <taxon>Bacteria</taxon>
        <taxon>Pseudomonadati</taxon>
        <taxon>Bacteroidota</taxon>
        <taxon>Saprospiria</taxon>
        <taxon>Saprospirales</taxon>
        <taxon>Lewinellaceae</taxon>
        <taxon>Neolewinella</taxon>
    </lineage>
</organism>
<dbReference type="InParanoid" id="A0A1H9JK52"/>
<feature type="domain" description="DUF5117" evidence="3">
    <location>
        <begin position="100"/>
        <end position="282"/>
    </location>
</feature>
<dbReference type="Pfam" id="PF17162">
    <property type="entry name" value="DUF5118"/>
    <property type="match status" value="1"/>
</dbReference>
<evidence type="ECO:0000313" key="6">
    <source>
        <dbReference type="Proteomes" id="UP000199021"/>
    </source>
</evidence>
<dbReference type="InterPro" id="IPR024079">
    <property type="entry name" value="MetalloPept_cat_dom_sf"/>
</dbReference>
<evidence type="ECO:0008006" key="7">
    <source>
        <dbReference type="Google" id="ProtNLM"/>
    </source>
</evidence>
<reference evidence="6" key="1">
    <citation type="submission" date="2016-10" db="EMBL/GenBank/DDBJ databases">
        <authorList>
            <person name="Varghese N."/>
            <person name="Submissions S."/>
        </authorList>
    </citation>
    <scope>NUCLEOTIDE SEQUENCE [LARGE SCALE GENOMIC DNA]</scope>
    <source>
        <strain evidence="6">DSM 24740</strain>
    </source>
</reference>
<keyword evidence="1" id="KW-0732">Signal</keyword>
<dbReference type="PANTHER" id="PTHR38478">
    <property type="entry name" value="PEPTIDASE M1A AND M12B"/>
    <property type="match status" value="1"/>
</dbReference>
<evidence type="ECO:0000259" key="4">
    <source>
        <dbReference type="Pfam" id="PF17162"/>
    </source>
</evidence>
<evidence type="ECO:0000256" key="1">
    <source>
        <dbReference type="SAM" id="SignalP"/>
    </source>
</evidence>
<protein>
    <recommendedName>
        <fullName evidence="7">Zinc-dependent metalloprotease</fullName>
    </recommendedName>
</protein>
<dbReference type="EMBL" id="FOFB01000017">
    <property type="protein sequence ID" value="SEQ87284.1"/>
    <property type="molecule type" value="Genomic_DNA"/>
</dbReference>
<dbReference type="OrthoDB" id="9776599at2"/>
<accession>A0A1H9JK52</accession>
<dbReference type="Gene3D" id="3.40.390.10">
    <property type="entry name" value="Collagenase (Catalytic Domain)"/>
    <property type="match status" value="1"/>
</dbReference>
<dbReference type="InterPro" id="IPR033413">
    <property type="entry name" value="DUF5117"/>
</dbReference>
<feature type="domain" description="EcxA zinc-binding" evidence="2">
    <location>
        <begin position="416"/>
        <end position="720"/>
    </location>
</feature>
<sequence length="811" mass="91002">MRRLLYLLALLAFTTTIFAQEEKKEDEKKEEKEEKKDPYVELLKDAEVANGLFDVITKEDKTYFEIPMSLLEDEILVVSRISGFVKGLNFGGAGTRSRPQQVVRWQQKGKKLLLRSVSYNSVADENLPVYQSVKNNNFEPIIGAYDVKIYGKDSLSLVVDVTSLFTSDIPMFGAMSDGQRKAFAIKGLDKKRSMVMSTKAFPSNVEIRHILTYTGGKLPDNQVTGTMSIEMNQSFILLPAEPMQPRVYDPRVAYFSIQQTNYGLDAQRAETQRFITRWRLEPVDMEAWKRGELVDVKKPIVYYIDPATPEDWAPYIAQGVDDWAKVFEKIGLKNAIMSKRAPTKEEDPDWSPEDVRYSVIRYVTTDIQNAMGPHVHDPRTGEILESDIIWYHNVMKLLRNWYMIQTAAVNPEARTPKFKKEVMGELIRFVSAHEVGHTLGLPHNMGSSSAYTVKQLRTPGFVAKNGTAPSIMDYARFNYVAQPEDNADIHPGIGPYDYHSIEYGYKPMPGETTESERPALNAMVKAKADDPVYRFGAQSRAGHDPSAQTEDLSDDAVMASDLGIKNLKRIVPNLTEWMAEDGKYFDDLENVYDNVIGQLRRYTGHVANNVGGVIEWQRSADENKPVYKVVDAKKQRAAVDFVNRQIFTTPEWLLDEDILSRISASGVSAKIERLQAGALSTLMRTSRLDRLAEQHAMDDSAYGLMDLMNQTRSGVFTDANTNSAIGRTLQSNYVDGLAAVLKNESVSADVRAAARATLTNILAINTAKEVRVGSSLKTPLGTQDLVMGHKQELAQRIKLALNGLEAMIDGK</sequence>
<dbReference type="RefSeq" id="WP_090170180.1">
    <property type="nucleotide sequence ID" value="NZ_FOFB01000017.1"/>
</dbReference>
<evidence type="ECO:0000313" key="5">
    <source>
        <dbReference type="EMBL" id="SEQ87284.1"/>
    </source>
</evidence>
<dbReference type="CDD" id="cd04276">
    <property type="entry name" value="ZnMc_MMP_like_2"/>
    <property type="match status" value="1"/>
</dbReference>
<gene>
    <name evidence="5" type="ORF">SAMN05444359_117114</name>
</gene>
<feature type="domain" description="DUF5118" evidence="4">
    <location>
        <begin position="37"/>
        <end position="82"/>
    </location>
</feature>
<dbReference type="SUPFAM" id="SSF55486">
    <property type="entry name" value="Metalloproteases ('zincins'), catalytic domain"/>
    <property type="match status" value="1"/>
</dbReference>
<dbReference type="AlphaFoldDB" id="A0A1H9JK52"/>
<dbReference type="Pfam" id="PF16313">
    <property type="entry name" value="DUF4953"/>
    <property type="match status" value="1"/>
</dbReference>
<dbReference type="InterPro" id="IPR034032">
    <property type="entry name" value="Zn_MMP-like_bac"/>
</dbReference>
<name>A0A1H9JK52_9BACT</name>
<feature type="signal peptide" evidence="1">
    <location>
        <begin position="1"/>
        <end position="19"/>
    </location>
</feature>
<dbReference type="Proteomes" id="UP000199021">
    <property type="component" value="Unassembled WGS sequence"/>
</dbReference>
<evidence type="ECO:0000259" key="2">
    <source>
        <dbReference type="Pfam" id="PF16313"/>
    </source>
</evidence>
<proteinExistence type="predicted"/>
<feature type="chain" id="PRO_5011760918" description="Zinc-dependent metalloprotease" evidence="1">
    <location>
        <begin position="20"/>
        <end position="811"/>
    </location>
</feature>
<dbReference type="GO" id="GO:0008237">
    <property type="term" value="F:metallopeptidase activity"/>
    <property type="evidence" value="ECO:0007669"/>
    <property type="project" value="InterPro"/>
</dbReference>
<keyword evidence="6" id="KW-1185">Reference proteome</keyword>
<dbReference type="InterPro" id="IPR033428">
    <property type="entry name" value="DUF5118"/>
</dbReference>
<dbReference type="STRING" id="478744.SAMN05444359_117114"/>